<evidence type="ECO:0000256" key="3">
    <source>
        <dbReference type="PROSITE-ProRule" id="PRU00169"/>
    </source>
</evidence>
<gene>
    <name evidence="6" type="ORF">IPJ38_08370</name>
</gene>
<keyword evidence="3" id="KW-0597">Phosphoprotein</keyword>
<dbReference type="PANTHER" id="PTHR45138">
    <property type="entry name" value="REGULATORY COMPONENTS OF SENSORY TRANSDUCTION SYSTEM"/>
    <property type="match status" value="1"/>
</dbReference>
<sequence length="317" mass="34994">MKILIVEDSRATLLIVSKFVERFGAQPICTEYGEQAITAFHREQPDMVLLDVVLPDIDGFAVARQMRALEKPGAWTPIIFLSGMTSDKDLEKGIAAGGDDYLYKPVSEAVLSAKIRAMQRIIQMRTSLVVLARELDTANQELKRLSASDGLTGIANRRFFDDHLAREWRRARRGSGEIALLMCDVDHFKAFNDTYGHQPGDDCLRQIAQNLSRSMERASDIAARYGGEEFAVILPDTPLAGARIVAEKIRMAVPNLNLAHSGSPYSRITLSIGVAALNPADCAGEPQILIEAADRALYRAKSAGRNTVCYHEPELEH</sequence>
<dbReference type="CDD" id="cd01949">
    <property type="entry name" value="GGDEF"/>
    <property type="match status" value="1"/>
</dbReference>
<dbReference type="SMART" id="SM00267">
    <property type="entry name" value="GGDEF"/>
    <property type="match status" value="1"/>
</dbReference>
<evidence type="ECO:0000256" key="1">
    <source>
        <dbReference type="ARBA" id="ARBA00012528"/>
    </source>
</evidence>
<name>A0A935K1Z0_9RHOO</name>
<dbReference type="EMBL" id="JADJMS010000016">
    <property type="protein sequence ID" value="MBK7415109.1"/>
    <property type="molecule type" value="Genomic_DNA"/>
</dbReference>
<dbReference type="InterPro" id="IPR011006">
    <property type="entry name" value="CheY-like_superfamily"/>
</dbReference>
<dbReference type="CDD" id="cd17546">
    <property type="entry name" value="REC_hyHK_CKI1_RcsC-like"/>
    <property type="match status" value="1"/>
</dbReference>
<reference evidence="6 7" key="1">
    <citation type="submission" date="2020-10" db="EMBL/GenBank/DDBJ databases">
        <title>Connecting structure to function with the recovery of over 1000 high-quality activated sludge metagenome-assembled genomes encoding full-length rRNA genes using long-read sequencing.</title>
        <authorList>
            <person name="Singleton C.M."/>
            <person name="Petriglieri F."/>
            <person name="Kristensen J.M."/>
            <person name="Kirkegaard R.H."/>
            <person name="Michaelsen T.Y."/>
            <person name="Andersen M.H."/>
            <person name="Karst S.M."/>
            <person name="Dueholm M.S."/>
            <person name="Nielsen P.H."/>
            <person name="Albertsen M."/>
        </authorList>
    </citation>
    <scope>NUCLEOTIDE SEQUENCE [LARGE SCALE GENOMIC DNA]</scope>
    <source>
        <strain evidence="6">EsbW_18-Q3-R4-48_BATAC.463</strain>
    </source>
</reference>
<dbReference type="GO" id="GO:0052621">
    <property type="term" value="F:diguanylate cyclase activity"/>
    <property type="evidence" value="ECO:0007669"/>
    <property type="project" value="UniProtKB-EC"/>
</dbReference>
<dbReference type="Gene3D" id="3.40.50.2300">
    <property type="match status" value="1"/>
</dbReference>
<feature type="domain" description="GGDEF" evidence="5">
    <location>
        <begin position="176"/>
        <end position="313"/>
    </location>
</feature>
<dbReference type="EC" id="2.7.7.65" evidence="1"/>
<protein>
    <recommendedName>
        <fullName evidence="1">diguanylate cyclase</fullName>
        <ecNumber evidence="1">2.7.7.65</ecNumber>
    </recommendedName>
</protein>
<dbReference type="Pfam" id="PF00990">
    <property type="entry name" value="GGDEF"/>
    <property type="match status" value="1"/>
</dbReference>
<comment type="catalytic activity">
    <reaction evidence="2">
        <text>2 GTP = 3',3'-c-di-GMP + 2 diphosphate</text>
        <dbReference type="Rhea" id="RHEA:24898"/>
        <dbReference type="ChEBI" id="CHEBI:33019"/>
        <dbReference type="ChEBI" id="CHEBI:37565"/>
        <dbReference type="ChEBI" id="CHEBI:58805"/>
        <dbReference type="EC" id="2.7.7.65"/>
    </reaction>
</comment>
<evidence type="ECO:0000259" key="5">
    <source>
        <dbReference type="PROSITE" id="PS50887"/>
    </source>
</evidence>
<dbReference type="InterPro" id="IPR000160">
    <property type="entry name" value="GGDEF_dom"/>
</dbReference>
<dbReference type="PROSITE" id="PS50887">
    <property type="entry name" value="GGDEF"/>
    <property type="match status" value="1"/>
</dbReference>
<dbReference type="GO" id="GO:0043709">
    <property type="term" value="P:cell adhesion involved in single-species biofilm formation"/>
    <property type="evidence" value="ECO:0007669"/>
    <property type="project" value="TreeGrafter"/>
</dbReference>
<dbReference type="GO" id="GO:0000160">
    <property type="term" value="P:phosphorelay signal transduction system"/>
    <property type="evidence" value="ECO:0007669"/>
    <property type="project" value="InterPro"/>
</dbReference>
<dbReference type="InterPro" id="IPR001789">
    <property type="entry name" value="Sig_transdc_resp-reg_receiver"/>
</dbReference>
<dbReference type="GO" id="GO:0005886">
    <property type="term" value="C:plasma membrane"/>
    <property type="evidence" value="ECO:0007669"/>
    <property type="project" value="TreeGrafter"/>
</dbReference>
<accession>A0A935K1Z0</accession>
<dbReference type="PANTHER" id="PTHR45138:SF9">
    <property type="entry name" value="DIGUANYLATE CYCLASE DGCM-RELATED"/>
    <property type="match status" value="1"/>
</dbReference>
<dbReference type="SMART" id="SM00448">
    <property type="entry name" value="REC"/>
    <property type="match status" value="1"/>
</dbReference>
<proteinExistence type="predicted"/>
<feature type="domain" description="Response regulatory" evidence="4">
    <location>
        <begin position="2"/>
        <end position="119"/>
    </location>
</feature>
<dbReference type="Gene3D" id="3.30.70.270">
    <property type="match status" value="1"/>
</dbReference>
<dbReference type="FunFam" id="3.30.70.270:FF:000001">
    <property type="entry name" value="Diguanylate cyclase domain protein"/>
    <property type="match status" value="1"/>
</dbReference>
<dbReference type="PROSITE" id="PS50110">
    <property type="entry name" value="RESPONSE_REGULATORY"/>
    <property type="match status" value="1"/>
</dbReference>
<dbReference type="GO" id="GO:1902201">
    <property type="term" value="P:negative regulation of bacterial-type flagellum-dependent cell motility"/>
    <property type="evidence" value="ECO:0007669"/>
    <property type="project" value="TreeGrafter"/>
</dbReference>
<dbReference type="InterPro" id="IPR050469">
    <property type="entry name" value="Diguanylate_Cyclase"/>
</dbReference>
<evidence type="ECO:0000259" key="4">
    <source>
        <dbReference type="PROSITE" id="PS50110"/>
    </source>
</evidence>
<evidence type="ECO:0000313" key="6">
    <source>
        <dbReference type="EMBL" id="MBK7415109.1"/>
    </source>
</evidence>
<dbReference type="SUPFAM" id="SSF55073">
    <property type="entry name" value="Nucleotide cyclase"/>
    <property type="match status" value="1"/>
</dbReference>
<dbReference type="AlphaFoldDB" id="A0A935K1Z0"/>
<comment type="caution">
    <text evidence="6">The sequence shown here is derived from an EMBL/GenBank/DDBJ whole genome shotgun (WGS) entry which is preliminary data.</text>
</comment>
<evidence type="ECO:0000313" key="7">
    <source>
        <dbReference type="Proteomes" id="UP000739411"/>
    </source>
</evidence>
<dbReference type="InterPro" id="IPR029787">
    <property type="entry name" value="Nucleotide_cyclase"/>
</dbReference>
<evidence type="ECO:0000256" key="2">
    <source>
        <dbReference type="ARBA" id="ARBA00034247"/>
    </source>
</evidence>
<dbReference type="NCBIfam" id="TIGR00254">
    <property type="entry name" value="GGDEF"/>
    <property type="match status" value="1"/>
</dbReference>
<dbReference type="InterPro" id="IPR043128">
    <property type="entry name" value="Rev_trsase/Diguanyl_cyclase"/>
</dbReference>
<dbReference type="Proteomes" id="UP000739411">
    <property type="component" value="Unassembled WGS sequence"/>
</dbReference>
<feature type="modified residue" description="4-aspartylphosphate" evidence="3">
    <location>
        <position position="51"/>
    </location>
</feature>
<dbReference type="Pfam" id="PF00072">
    <property type="entry name" value="Response_reg"/>
    <property type="match status" value="1"/>
</dbReference>
<organism evidence="6 7">
    <name type="scientific">Candidatus Dechloromonas phosphorivorans</name>
    <dbReference type="NCBI Taxonomy" id="2899244"/>
    <lineage>
        <taxon>Bacteria</taxon>
        <taxon>Pseudomonadati</taxon>
        <taxon>Pseudomonadota</taxon>
        <taxon>Betaproteobacteria</taxon>
        <taxon>Rhodocyclales</taxon>
        <taxon>Azonexaceae</taxon>
        <taxon>Dechloromonas</taxon>
    </lineage>
</organism>
<dbReference type="SUPFAM" id="SSF52172">
    <property type="entry name" value="CheY-like"/>
    <property type="match status" value="1"/>
</dbReference>